<evidence type="ECO:0000313" key="1">
    <source>
        <dbReference type="EMBL" id="GIO56159.1"/>
    </source>
</evidence>
<organism evidence="1 2">
    <name type="scientific">Paenibacillus cineris</name>
    <dbReference type="NCBI Taxonomy" id="237530"/>
    <lineage>
        <taxon>Bacteria</taxon>
        <taxon>Bacillati</taxon>
        <taxon>Bacillota</taxon>
        <taxon>Bacilli</taxon>
        <taxon>Bacillales</taxon>
        <taxon>Paenibacillaceae</taxon>
        <taxon>Paenibacillus</taxon>
    </lineage>
</organism>
<protein>
    <submittedName>
        <fullName evidence="1">Uncharacterized protein</fullName>
    </submittedName>
</protein>
<dbReference type="EMBL" id="BORU01000002">
    <property type="protein sequence ID" value="GIO56159.1"/>
    <property type="molecule type" value="Genomic_DNA"/>
</dbReference>
<evidence type="ECO:0000313" key="2">
    <source>
        <dbReference type="Proteomes" id="UP000676601"/>
    </source>
</evidence>
<dbReference type="Proteomes" id="UP000676601">
    <property type="component" value="Unassembled WGS sequence"/>
</dbReference>
<proteinExistence type="predicted"/>
<accession>A0ABQ4LI10</accession>
<gene>
    <name evidence="1" type="ORF">J21TS7_44770</name>
</gene>
<keyword evidence="2" id="KW-1185">Reference proteome</keyword>
<name>A0ABQ4LI10_9BACL</name>
<sequence length="90" mass="10357">MEQEQKGAKQAEHRRADQPGNLLLRNKTFFEHKIYLPAAKKWIFESDVYFALLNLNSFNFQGGMENESSSDGSDLAYYWGVSYNDSIKTA</sequence>
<comment type="caution">
    <text evidence="1">The sequence shown here is derived from an EMBL/GenBank/DDBJ whole genome shotgun (WGS) entry which is preliminary data.</text>
</comment>
<reference evidence="1 2" key="1">
    <citation type="submission" date="2021-03" db="EMBL/GenBank/DDBJ databases">
        <title>Antimicrobial resistance genes in bacteria isolated from Japanese honey, and their potential for conferring macrolide and lincosamide resistance in the American foulbrood pathogen Paenibacillus larvae.</title>
        <authorList>
            <person name="Okamoto M."/>
            <person name="Kumagai M."/>
            <person name="Kanamori H."/>
            <person name="Takamatsu D."/>
        </authorList>
    </citation>
    <scope>NUCLEOTIDE SEQUENCE [LARGE SCALE GENOMIC DNA]</scope>
    <source>
        <strain evidence="1 2">J21TS7</strain>
    </source>
</reference>